<organism evidence="1 2">
    <name type="scientific">Acidocella aromatica</name>
    <dbReference type="NCBI Taxonomy" id="1303579"/>
    <lineage>
        <taxon>Bacteria</taxon>
        <taxon>Pseudomonadati</taxon>
        <taxon>Pseudomonadota</taxon>
        <taxon>Alphaproteobacteria</taxon>
        <taxon>Acetobacterales</taxon>
        <taxon>Acidocellaceae</taxon>
        <taxon>Acidocella</taxon>
    </lineage>
</organism>
<accession>A0A840VAY1</accession>
<protein>
    <recommendedName>
        <fullName evidence="3">DUF4214 domain-containing protein</fullName>
    </recommendedName>
</protein>
<dbReference type="RefSeq" id="WP_183265768.1">
    <property type="nucleotide sequence ID" value="NZ_JACHFJ010000003.1"/>
</dbReference>
<dbReference type="EMBL" id="JACHFJ010000003">
    <property type="protein sequence ID" value="MBB5372744.1"/>
    <property type="molecule type" value="Genomic_DNA"/>
</dbReference>
<gene>
    <name evidence="1" type="ORF">HNP71_000995</name>
</gene>
<evidence type="ECO:0008006" key="3">
    <source>
        <dbReference type="Google" id="ProtNLM"/>
    </source>
</evidence>
<dbReference type="Proteomes" id="UP000553706">
    <property type="component" value="Unassembled WGS sequence"/>
</dbReference>
<comment type="caution">
    <text evidence="1">The sequence shown here is derived from an EMBL/GenBank/DDBJ whole genome shotgun (WGS) entry which is preliminary data.</text>
</comment>
<evidence type="ECO:0000313" key="2">
    <source>
        <dbReference type="Proteomes" id="UP000553706"/>
    </source>
</evidence>
<name>A0A840VAY1_9PROT</name>
<evidence type="ECO:0000313" key="1">
    <source>
        <dbReference type="EMBL" id="MBB5372744.1"/>
    </source>
</evidence>
<keyword evidence="2" id="KW-1185">Reference proteome</keyword>
<dbReference type="AlphaFoldDB" id="A0A840VAY1"/>
<sequence length="224" mass="24246">MRDAGGRELDKTVNLRGHLDVLLSSGFINSWACDNDRPLQPLTIAVLSGGTEIAFAIANHYRPDLADAGCGTGWCAFRGRLVVPVSQLRGMPLSLHEVGTGQVLHNVPELPELDMPVPPASTVGDIIAQDPTLLGDISRLKGCGRVLDAFIRQHGVEEFVGAAFLYVLNRPVDHPALTAYTNLIRQGHQEPLNVLRELADSAEYRAKPGTLVAPCHPSFPFRDS</sequence>
<reference evidence="1 2" key="1">
    <citation type="submission" date="2020-08" db="EMBL/GenBank/DDBJ databases">
        <title>Genomic Encyclopedia of Type Strains, Phase IV (KMG-IV): sequencing the most valuable type-strain genomes for metagenomic binning, comparative biology and taxonomic classification.</title>
        <authorList>
            <person name="Goeker M."/>
        </authorList>
    </citation>
    <scope>NUCLEOTIDE SEQUENCE [LARGE SCALE GENOMIC DNA]</scope>
    <source>
        <strain evidence="1 2">DSM 27026</strain>
    </source>
</reference>
<proteinExistence type="predicted"/>